<dbReference type="InterPro" id="IPR045058">
    <property type="entry name" value="GIMA/IAN/Toc"/>
</dbReference>
<dbReference type="GO" id="GO:0016020">
    <property type="term" value="C:membrane"/>
    <property type="evidence" value="ECO:0007669"/>
    <property type="project" value="UniProtKB-SubCell"/>
</dbReference>
<gene>
    <name evidence="16" type="ORF">R3P38DRAFT_3328302</name>
</gene>
<keyword evidence="11" id="KW-0653">Protein transport</keyword>
<evidence type="ECO:0000256" key="3">
    <source>
        <dbReference type="ARBA" id="ARBA00022448"/>
    </source>
</evidence>
<dbReference type="CDD" id="cd00882">
    <property type="entry name" value="Ras_like_GTPase"/>
    <property type="match status" value="1"/>
</dbReference>
<dbReference type="InterPro" id="IPR027417">
    <property type="entry name" value="P-loop_NTPase"/>
</dbReference>
<evidence type="ECO:0000256" key="10">
    <source>
        <dbReference type="ARBA" id="ARBA00022842"/>
    </source>
</evidence>
<dbReference type="EMBL" id="JAWWNJ010000091">
    <property type="protein sequence ID" value="KAK6997388.1"/>
    <property type="molecule type" value="Genomic_DNA"/>
</dbReference>
<protein>
    <submittedName>
        <fullName evidence="16">GTP-binding protein A</fullName>
    </submittedName>
</protein>
<evidence type="ECO:0000256" key="15">
    <source>
        <dbReference type="SAM" id="Coils"/>
    </source>
</evidence>
<evidence type="ECO:0000256" key="4">
    <source>
        <dbReference type="ARBA" id="ARBA00022528"/>
    </source>
</evidence>
<keyword evidence="17" id="KW-1185">Reference proteome</keyword>
<evidence type="ECO:0000256" key="8">
    <source>
        <dbReference type="ARBA" id="ARBA00022801"/>
    </source>
</evidence>
<evidence type="ECO:0000256" key="12">
    <source>
        <dbReference type="ARBA" id="ARBA00022989"/>
    </source>
</evidence>
<evidence type="ECO:0000256" key="1">
    <source>
        <dbReference type="ARBA" id="ARBA00001946"/>
    </source>
</evidence>
<evidence type="ECO:0000256" key="13">
    <source>
        <dbReference type="ARBA" id="ARBA00023136"/>
    </source>
</evidence>
<dbReference type="GO" id="GO:0015031">
    <property type="term" value="P:protein transport"/>
    <property type="evidence" value="ECO:0007669"/>
    <property type="project" value="UniProtKB-KW"/>
</dbReference>
<comment type="cofactor">
    <cofactor evidence="1">
        <name>Mg(2+)</name>
        <dbReference type="ChEBI" id="CHEBI:18420"/>
    </cofactor>
</comment>
<keyword evidence="13" id="KW-0472">Membrane</keyword>
<keyword evidence="3" id="KW-0813">Transport</keyword>
<proteinExistence type="predicted"/>
<sequence length="380" mass="42937">MAASDVSSLVHDELLAVAPGNDHDVPVPARPVLGDTGAGKTEFINLASGSNLTVGRGLESCTSKVRVAPRFWLDGRLVTLIDTPGFNDTNKSDADILKEIAAFLAASYKHGMRLAGIIYMHRISDNRMGGVARRHFKMFRELCGESTLKNVAIVTSMWGQDDLQTEEAREELMRHYRTTECAHAILHSLFGNRPRALQIQRELVDEHKDISQTAAGEELNRETAAKIKRQAEELAELRQQMEDAIRAKDEQWKAELRQRYLSELQDQSKKLVSDYARQQEVMEAKIAGQAEKEKLNAEAAEREYQDRMKELEARFRTAAEAEKQEMDAKFTTLQKEALERQIRNSSSVPDLGFFGNLAEMVNLVAAIQRVQQSRLYDLYE</sequence>
<keyword evidence="7" id="KW-0479">Metal-binding</keyword>
<evidence type="ECO:0000256" key="7">
    <source>
        <dbReference type="ARBA" id="ARBA00022723"/>
    </source>
</evidence>
<dbReference type="Proteomes" id="UP001362999">
    <property type="component" value="Unassembled WGS sequence"/>
</dbReference>
<dbReference type="Gene3D" id="3.40.50.300">
    <property type="entry name" value="P-loop containing nucleotide triphosphate hydrolases"/>
    <property type="match status" value="1"/>
</dbReference>
<evidence type="ECO:0000313" key="16">
    <source>
        <dbReference type="EMBL" id="KAK6997388.1"/>
    </source>
</evidence>
<comment type="subcellular location">
    <subcellularLocation>
        <location evidence="2">Membrane</location>
        <topology evidence="2">Single-pass membrane protein</topology>
    </subcellularLocation>
    <subcellularLocation>
        <location evidence="14">Plastid</location>
        <location evidence="14">Chloroplast outer membrane</location>
    </subcellularLocation>
</comment>
<dbReference type="GO" id="GO:0016787">
    <property type="term" value="F:hydrolase activity"/>
    <property type="evidence" value="ECO:0007669"/>
    <property type="project" value="UniProtKB-KW"/>
</dbReference>
<keyword evidence="10" id="KW-0460">Magnesium</keyword>
<evidence type="ECO:0000256" key="6">
    <source>
        <dbReference type="ARBA" id="ARBA00022692"/>
    </source>
</evidence>
<feature type="coiled-coil region" evidence="15">
    <location>
        <begin position="220"/>
        <end position="341"/>
    </location>
</feature>
<evidence type="ECO:0000256" key="9">
    <source>
        <dbReference type="ARBA" id="ARBA00022805"/>
    </source>
</evidence>
<dbReference type="GO" id="GO:0046872">
    <property type="term" value="F:metal ion binding"/>
    <property type="evidence" value="ECO:0007669"/>
    <property type="project" value="UniProtKB-KW"/>
</dbReference>
<name>A0AAW0A1Z2_9AGAR</name>
<keyword evidence="12" id="KW-1133">Transmembrane helix</keyword>
<evidence type="ECO:0000256" key="5">
    <source>
        <dbReference type="ARBA" id="ARBA00022640"/>
    </source>
</evidence>
<comment type="caution">
    <text evidence="16">The sequence shown here is derived from an EMBL/GenBank/DDBJ whole genome shotgun (WGS) entry which is preliminary data.</text>
</comment>
<keyword evidence="6" id="KW-0812">Transmembrane</keyword>
<evidence type="ECO:0000256" key="2">
    <source>
        <dbReference type="ARBA" id="ARBA00004167"/>
    </source>
</evidence>
<accession>A0AAW0A1Z2</accession>
<evidence type="ECO:0000256" key="11">
    <source>
        <dbReference type="ARBA" id="ARBA00022927"/>
    </source>
</evidence>
<evidence type="ECO:0000256" key="14">
    <source>
        <dbReference type="ARBA" id="ARBA00024013"/>
    </source>
</evidence>
<keyword evidence="4" id="KW-0150">Chloroplast</keyword>
<keyword evidence="5" id="KW-0934">Plastid</keyword>
<reference evidence="16 17" key="1">
    <citation type="journal article" date="2024" name="J Genomics">
        <title>Draft genome sequencing and assembly of Favolaschia claudopus CIRM-BRFM 2984 isolated from oak limbs.</title>
        <authorList>
            <person name="Navarro D."/>
            <person name="Drula E."/>
            <person name="Chaduli D."/>
            <person name="Cazenave R."/>
            <person name="Ahrendt S."/>
            <person name="Wang J."/>
            <person name="Lipzen A."/>
            <person name="Daum C."/>
            <person name="Barry K."/>
            <person name="Grigoriev I.V."/>
            <person name="Favel A."/>
            <person name="Rosso M.N."/>
            <person name="Martin F."/>
        </authorList>
    </citation>
    <scope>NUCLEOTIDE SEQUENCE [LARGE SCALE GENOMIC DNA]</scope>
    <source>
        <strain evidence="16 17">CIRM-BRFM 2984</strain>
    </source>
</reference>
<dbReference type="SUPFAM" id="SSF52540">
    <property type="entry name" value="P-loop containing nucleoside triphosphate hydrolases"/>
    <property type="match status" value="1"/>
</dbReference>
<organism evidence="16 17">
    <name type="scientific">Favolaschia claudopus</name>
    <dbReference type="NCBI Taxonomy" id="2862362"/>
    <lineage>
        <taxon>Eukaryota</taxon>
        <taxon>Fungi</taxon>
        <taxon>Dikarya</taxon>
        <taxon>Basidiomycota</taxon>
        <taxon>Agaricomycotina</taxon>
        <taxon>Agaricomycetes</taxon>
        <taxon>Agaricomycetidae</taxon>
        <taxon>Agaricales</taxon>
        <taxon>Marasmiineae</taxon>
        <taxon>Mycenaceae</taxon>
        <taxon>Favolaschia</taxon>
    </lineage>
</organism>
<evidence type="ECO:0000313" key="17">
    <source>
        <dbReference type="Proteomes" id="UP001362999"/>
    </source>
</evidence>
<dbReference type="AlphaFoldDB" id="A0AAW0A1Z2"/>
<keyword evidence="8" id="KW-0378">Hydrolase</keyword>
<keyword evidence="9" id="KW-1002">Plastid outer membrane</keyword>
<dbReference type="PANTHER" id="PTHR10903:SF135">
    <property type="entry name" value="TRANSLOCASE OF CHLOROPLAST 120, CHLOROPLASTIC-RELATED"/>
    <property type="match status" value="1"/>
</dbReference>
<keyword evidence="15" id="KW-0175">Coiled coil</keyword>
<dbReference type="PANTHER" id="PTHR10903">
    <property type="entry name" value="GTPASE, IMAP FAMILY MEMBER-RELATED"/>
    <property type="match status" value="1"/>
</dbReference>